<keyword evidence="2" id="KW-0472">Membrane</keyword>
<evidence type="ECO:0000313" key="3">
    <source>
        <dbReference type="EMBL" id="KQM08433.1"/>
    </source>
</evidence>
<evidence type="ECO:0000313" key="4">
    <source>
        <dbReference type="Proteomes" id="UP000054172"/>
    </source>
</evidence>
<proteinExistence type="predicted"/>
<protein>
    <submittedName>
        <fullName evidence="3">Uncharacterized protein</fullName>
    </submittedName>
</protein>
<feature type="region of interest" description="Disordered" evidence="1">
    <location>
        <begin position="60"/>
        <end position="101"/>
    </location>
</feature>
<dbReference type="PATRIC" id="fig|1702214.3.peg.1051"/>
<reference evidence="3" key="1">
    <citation type="submission" date="2015-08" db="EMBL/GenBank/DDBJ databases">
        <title>Candidatus Bacteriodes Periocalifornicus.</title>
        <authorList>
            <person name="McLean J.S."/>
            <person name="Kelley S."/>
        </authorList>
    </citation>
    <scope>NUCLEOTIDE SEQUENCE [LARGE SCALE GENOMIC DNA]</scope>
    <source>
        <strain evidence="3">12B</strain>
    </source>
</reference>
<keyword evidence="4" id="KW-1185">Reference proteome</keyword>
<dbReference type="Proteomes" id="UP000054172">
    <property type="component" value="Unassembled WGS sequence"/>
</dbReference>
<dbReference type="STRING" id="1702214.AL399_07295"/>
<feature type="transmembrane region" description="Helical" evidence="2">
    <location>
        <begin position="39"/>
        <end position="58"/>
    </location>
</feature>
<name>A0A0Q4B871_9BACT</name>
<feature type="transmembrane region" description="Helical" evidence="2">
    <location>
        <begin position="5"/>
        <end position="27"/>
    </location>
</feature>
<keyword evidence="2" id="KW-0812">Transmembrane</keyword>
<accession>A0A0Q4B871</accession>
<dbReference type="EMBL" id="LIIK01000038">
    <property type="protein sequence ID" value="KQM08433.1"/>
    <property type="molecule type" value="Genomic_DNA"/>
</dbReference>
<organism evidence="3 4">
    <name type="scientific">Candidatus [Bacteroides] periocalifornicus</name>
    <dbReference type="NCBI Taxonomy" id="1702214"/>
    <lineage>
        <taxon>Bacteria</taxon>
        <taxon>Pseudomonadati</taxon>
        <taxon>Bacteroidota</taxon>
    </lineage>
</organism>
<dbReference type="AlphaFoldDB" id="A0A0Q4B871"/>
<evidence type="ECO:0000256" key="1">
    <source>
        <dbReference type="SAM" id="MobiDB-lite"/>
    </source>
</evidence>
<evidence type="ECO:0000256" key="2">
    <source>
        <dbReference type="SAM" id="Phobius"/>
    </source>
</evidence>
<gene>
    <name evidence="3" type="ORF">AL399_07295</name>
</gene>
<comment type="caution">
    <text evidence="3">The sequence shown here is derived from an EMBL/GenBank/DDBJ whole genome shotgun (WGS) entry which is preliminary data.</text>
</comment>
<keyword evidence="2" id="KW-1133">Transmembrane helix</keyword>
<sequence>MGKGVLRAAIVGAVVGFLLLGGGYFFATYRVFGGSLARSVLLPALLGACGGGLLGHAWGERKAKRGQRNDSEGEAVSMPPEKENEDEGFTPEGNGSQEGAE</sequence>